<evidence type="ECO:0000256" key="3">
    <source>
        <dbReference type="ARBA" id="ARBA00022748"/>
    </source>
</evidence>
<keyword evidence="2" id="KW-0349">Heme</keyword>
<dbReference type="InterPro" id="IPR012340">
    <property type="entry name" value="NA-bd_OB-fold"/>
</dbReference>
<dbReference type="EMBL" id="JAUJEA010000003">
    <property type="protein sequence ID" value="MDN5201654.1"/>
    <property type="molecule type" value="Genomic_DNA"/>
</dbReference>
<evidence type="ECO:0000313" key="6">
    <source>
        <dbReference type="Proteomes" id="UP001172082"/>
    </source>
</evidence>
<keyword evidence="3" id="KW-0201">Cytochrome c-type biogenesis</keyword>
<accession>A0ABT8KLQ4</accession>
<evidence type="ECO:0000256" key="1">
    <source>
        <dbReference type="ARBA" id="ARBA00004370"/>
    </source>
</evidence>
<proteinExistence type="predicted"/>
<sequence length="138" mass="15179">MKTSYIFGLVIIAVAVAIIISTAGDASSYVTFKDAKEMAENGDESSIHVVGQLKKNEHGKVVGIQPSQDKLSVTFVLVDENGQEQRVFYKEPMPTDLMKSENVVVIGSYKNDIFMADKLLLKCPSKYQEESISISEAN</sequence>
<keyword evidence="4" id="KW-0472">Membrane</keyword>
<keyword evidence="2" id="KW-0408">Iron</keyword>
<keyword evidence="2" id="KW-0479">Metal-binding</keyword>
<dbReference type="InterPro" id="IPR036127">
    <property type="entry name" value="CcmE-like_sf"/>
</dbReference>
<dbReference type="Proteomes" id="UP001172082">
    <property type="component" value="Unassembled WGS sequence"/>
</dbReference>
<reference evidence="5" key="1">
    <citation type="submission" date="2023-06" db="EMBL/GenBank/DDBJ databases">
        <title>Genomic of Parafulvivirga corallium.</title>
        <authorList>
            <person name="Wang G."/>
        </authorList>
    </citation>
    <scope>NUCLEOTIDE SEQUENCE</scope>
    <source>
        <strain evidence="5">BMA10</strain>
    </source>
</reference>
<dbReference type="Gene3D" id="2.40.50.140">
    <property type="entry name" value="Nucleic acid-binding proteins"/>
    <property type="match status" value="1"/>
</dbReference>
<evidence type="ECO:0000256" key="4">
    <source>
        <dbReference type="ARBA" id="ARBA00023136"/>
    </source>
</evidence>
<evidence type="ECO:0000256" key="2">
    <source>
        <dbReference type="ARBA" id="ARBA00022617"/>
    </source>
</evidence>
<gene>
    <name evidence="5" type="ORF">QQ008_09785</name>
</gene>
<comment type="subcellular location">
    <subcellularLocation>
        <location evidence="1">Membrane</location>
    </subcellularLocation>
</comment>
<organism evidence="5 6">
    <name type="scientific">Splendidivirga corallicola</name>
    <dbReference type="NCBI Taxonomy" id="3051826"/>
    <lineage>
        <taxon>Bacteria</taxon>
        <taxon>Pseudomonadati</taxon>
        <taxon>Bacteroidota</taxon>
        <taxon>Cytophagia</taxon>
        <taxon>Cytophagales</taxon>
        <taxon>Splendidivirgaceae</taxon>
        <taxon>Splendidivirga</taxon>
    </lineage>
</organism>
<dbReference type="InterPro" id="IPR004329">
    <property type="entry name" value="CcmE"/>
</dbReference>
<protein>
    <submittedName>
        <fullName evidence="5">Cytochrome c maturation protein CcmE</fullName>
    </submittedName>
</protein>
<name>A0ABT8KLQ4_9BACT</name>
<dbReference type="RefSeq" id="WP_346751682.1">
    <property type="nucleotide sequence ID" value="NZ_JAUJEA010000003.1"/>
</dbReference>
<evidence type="ECO:0000313" key="5">
    <source>
        <dbReference type="EMBL" id="MDN5201654.1"/>
    </source>
</evidence>
<dbReference type="SUPFAM" id="SSF82093">
    <property type="entry name" value="Heme chaperone CcmE"/>
    <property type="match status" value="1"/>
</dbReference>
<keyword evidence="6" id="KW-1185">Reference proteome</keyword>
<comment type="caution">
    <text evidence="5">The sequence shown here is derived from an EMBL/GenBank/DDBJ whole genome shotgun (WGS) entry which is preliminary data.</text>
</comment>
<dbReference type="Pfam" id="PF03100">
    <property type="entry name" value="CcmE"/>
    <property type="match status" value="1"/>
</dbReference>